<organism evidence="1 2">
    <name type="scientific">Triticum urartu</name>
    <name type="common">Red wild einkorn</name>
    <name type="synonym">Crithodium urartu</name>
    <dbReference type="NCBI Taxonomy" id="4572"/>
    <lineage>
        <taxon>Eukaryota</taxon>
        <taxon>Viridiplantae</taxon>
        <taxon>Streptophyta</taxon>
        <taxon>Embryophyta</taxon>
        <taxon>Tracheophyta</taxon>
        <taxon>Spermatophyta</taxon>
        <taxon>Magnoliopsida</taxon>
        <taxon>Liliopsida</taxon>
        <taxon>Poales</taxon>
        <taxon>Poaceae</taxon>
        <taxon>BOP clade</taxon>
        <taxon>Pooideae</taxon>
        <taxon>Triticodae</taxon>
        <taxon>Triticeae</taxon>
        <taxon>Triticinae</taxon>
        <taxon>Triticum</taxon>
    </lineage>
</organism>
<keyword evidence="2" id="KW-1185">Reference proteome</keyword>
<dbReference type="Proteomes" id="UP000015106">
    <property type="component" value="Chromosome 6"/>
</dbReference>
<proteinExistence type="predicted"/>
<reference evidence="1" key="2">
    <citation type="submission" date="2018-03" db="EMBL/GenBank/DDBJ databases">
        <title>The Triticum urartu genome reveals the dynamic nature of wheat genome evolution.</title>
        <authorList>
            <person name="Ling H."/>
            <person name="Ma B."/>
            <person name="Shi X."/>
            <person name="Liu H."/>
            <person name="Dong L."/>
            <person name="Sun H."/>
            <person name="Cao Y."/>
            <person name="Gao Q."/>
            <person name="Zheng S."/>
            <person name="Li Y."/>
            <person name="Yu Y."/>
            <person name="Du H."/>
            <person name="Qi M."/>
            <person name="Li Y."/>
            <person name="Yu H."/>
            <person name="Cui Y."/>
            <person name="Wang N."/>
            <person name="Chen C."/>
            <person name="Wu H."/>
            <person name="Zhao Y."/>
            <person name="Zhang J."/>
            <person name="Li Y."/>
            <person name="Zhou W."/>
            <person name="Zhang B."/>
            <person name="Hu W."/>
            <person name="Eijk M."/>
            <person name="Tang J."/>
            <person name="Witsenboer H."/>
            <person name="Zhao S."/>
            <person name="Li Z."/>
            <person name="Zhang A."/>
            <person name="Wang D."/>
            <person name="Liang C."/>
        </authorList>
    </citation>
    <scope>NUCLEOTIDE SEQUENCE [LARGE SCALE GENOMIC DNA]</scope>
    <source>
        <strain evidence="1">cv. G1812</strain>
    </source>
</reference>
<evidence type="ECO:0000313" key="2">
    <source>
        <dbReference type="Proteomes" id="UP000015106"/>
    </source>
</evidence>
<accession>A0A8R7V1K1</accession>
<protein>
    <submittedName>
        <fullName evidence="1">Uncharacterized protein</fullName>
    </submittedName>
</protein>
<dbReference type="EnsemblPlants" id="TuG1812G0600004186.01.T01">
    <property type="protein sequence ID" value="TuG1812G0600004186.01.T01.cds328467"/>
    <property type="gene ID" value="TuG1812G0600004186.01"/>
</dbReference>
<dbReference type="Gramene" id="TuG1812G0600004186.01.T01">
    <property type="protein sequence ID" value="TuG1812G0600004186.01.T01.cds328467"/>
    <property type="gene ID" value="TuG1812G0600004186.01"/>
</dbReference>
<evidence type="ECO:0000313" key="1">
    <source>
        <dbReference type="EnsemblPlants" id="TuG1812G0600004186.01.T01.cds328467"/>
    </source>
</evidence>
<dbReference type="AlphaFoldDB" id="A0A8R7V1K1"/>
<sequence length="83" mass="9216">MLSSDSCLAALFYFVGFGDDLMPVCSGTCISSWRASVIMKYYQGSIFGSHLFINFHVAYLIAHGHSVICTGHVRLWNFTCLSI</sequence>
<name>A0A8R7V1K1_TRIUA</name>
<reference evidence="1" key="3">
    <citation type="submission" date="2022-06" db="UniProtKB">
        <authorList>
            <consortium name="EnsemblPlants"/>
        </authorList>
    </citation>
    <scope>IDENTIFICATION</scope>
</reference>
<reference evidence="2" key="1">
    <citation type="journal article" date="2013" name="Nature">
        <title>Draft genome of the wheat A-genome progenitor Triticum urartu.</title>
        <authorList>
            <person name="Ling H.Q."/>
            <person name="Zhao S."/>
            <person name="Liu D."/>
            <person name="Wang J."/>
            <person name="Sun H."/>
            <person name="Zhang C."/>
            <person name="Fan H."/>
            <person name="Li D."/>
            <person name="Dong L."/>
            <person name="Tao Y."/>
            <person name="Gao C."/>
            <person name="Wu H."/>
            <person name="Li Y."/>
            <person name="Cui Y."/>
            <person name="Guo X."/>
            <person name="Zheng S."/>
            <person name="Wang B."/>
            <person name="Yu K."/>
            <person name="Liang Q."/>
            <person name="Yang W."/>
            <person name="Lou X."/>
            <person name="Chen J."/>
            <person name="Feng M."/>
            <person name="Jian J."/>
            <person name="Zhang X."/>
            <person name="Luo G."/>
            <person name="Jiang Y."/>
            <person name="Liu J."/>
            <person name="Wang Z."/>
            <person name="Sha Y."/>
            <person name="Zhang B."/>
            <person name="Wu H."/>
            <person name="Tang D."/>
            <person name="Shen Q."/>
            <person name="Xue P."/>
            <person name="Zou S."/>
            <person name="Wang X."/>
            <person name="Liu X."/>
            <person name="Wang F."/>
            <person name="Yang Y."/>
            <person name="An X."/>
            <person name="Dong Z."/>
            <person name="Zhang K."/>
            <person name="Zhang X."/>
            <person name="Luo M.C."/>
            <person name="Dvorak J."/>
            <person name="Tong Y."/>
            <person name="Wang J."/>
            <person name="Yang H."/>
            <person name="Li Z."/>
            <person name="Wang D."/>
            <person name="Zhang A."/>
            <person name="Wang J."/>
        </authorList>
    </citation>
    <scope>NUCLEOTIDE SEQUENCE</scope>
    <source>
        <strain evidence="2">cv. G1812</strain>
    </source>
</reference>